<dbReference type="AlphaFoldDB" id="A0ABD1QHP9"/>
<proteinExistence type="predicted"/>
<comment type="caution">
    <text evidence="2">The sequence shown here is derived from an EMBL/GenBank/DDBJ whole genome shotgun (WGS) entry which is preliminary data.</text>
</comment>
<organism evidence="2 3">
    <name type="scientific">Abeliophyllum distichum</name>
    <dbReference type="NCBI Taxonomy" id="126358"/>
    <lineage>
        <taxon>Eukaryota</taxon>
        <taxon>Viridiplantae</taxon>
        <taxon>Streptophyta</taxon>
        <taxon>Embryophyta</taxon>
        <taxon>Tracheophyta</taxon>
        <taxon>Spermatophyta</taxon>
        <taxon>Magnoliopsida</taxon>
        <taxon>eudicotyledons</taxon>
        <taxon>Gunneridae</taxon>
        <taxon>Pentapetalae</taxon>
        <taxon>asterids</taxon>
        <taxon>lamiids</taxon>
        <taxon>Lamiales</taxon>
        <taxon>Oleaceae</taxon>
        <taxon>Forsythieae</taxon>
        <taxon>Abeliophyllum</taxon>
    </lineage>
</organism>
<gene>
    <name evidence="2" type="ORF">Adt_36160</name>
</gene>
<feature type="region of interest" description="Disordered" evidence="1">
    <location>
        <begin position="42"/>
        <end position="68"/>
    </location>
</feature>
<sequence>MAPQGKRVNNNGEQPQQTQLNSVDPHFAQQFLVMMHTFAQATAPLQPPSQPTLPTPPPQPQIPTTTGDTRINVAVIVELFRKQHPPTFEGSIDLLGAEDWLAGIERIFDLIDCPDPKKVICATFMLKKGARRW</sequence>
<dbReference type="EMBL" id="JBFOLK010000011">
    <property type="protein sequence ID" value="KAL2475424.1"/>
    <property type="molecule type" value="Genomic_DNA"/>
</dbReference>
<accession>A0ABD1QHP9</accession>
<name>A0ABD1QHP9_9LAMI</name>
<evidence type="ECO:0000313" key="2">
    <source>
        <dbReference type="EMBL" id="KAL2475424.1"/>
    </source>
</evidence>
<evidence type="ECO:0000313" key="3">
    <source>
        <dbReference type="Proteomes" id="UP001604336"/>
    </source>
</evidence>
<evidence type="ECO:0008006" key="4">
    <source>
        <dbReference type="Google" id="ProtNLM"/>
    </source>
</evidence>
<dbReference type="Proteomes" id="UP001604336">
    <property type="component" value="Unassembled WGS sequence"/>
</dbReference>
<protein>
    <recommendedName>
        <fullName evidence="4">Gag protein</fullName>
    </recommendedName>
</protein>
<evidence type="ECO:0000256" key="1">
    <source>
        <dbReference type="SAM" id="MobiDB-lite"/>
    </source>
</evidence>
<reference evidence="3" key="1">
    <citation type="submission" date="2024-07" db="EMBL/GenBank/DDBJ databases">
        <title>Two chromosome-level genome assemblies of Korean endemic species Abeliophyllum distichum and Forsythia ovata (Oleaceae).</title>
        <authorList>
            <person name="Jang H."/>
        </authorList>
    </citation>
    <scope>NUCLEOTIDE SEQUENCE [LARGE SCALE GENOMIC DNA]</scope>
</reference>
<feature type="compositionally biased region" description="Pro residues" evidence="1">
    <location>
        <begin position="45"/>
        <end position="61"/>
    </location>
</feature>
<keyword evidence="3" id="KW-1185">Reference proteome</keyword>